<gene>
    <name evidence="9" type="ORF">LTR84_005433</name>
</gene>
<dbReference type="AlphaFoldDB" id="A0AAV9N3T0"/>
<dbReference type="GO" id="GO:0046872">
    <property type="term" value="F:metal ion binding"/>
    <property type="evidence" value="ECO:0007669"/>
    <property type="project" value="UniProtKB-KW"/>
</dbReference>
<dbReference type="GO" id="GO:0005737">
    <property type="term" value="C:cytoplasm"/>
    <property type="evidence" value="ECO:0007669"/>
    <property type="project" value="TreeGrafter"/>
</dbReference>
<reference evidence="9 10" key="1">
    <citation type="submission" date="2023-08" db="EMBL/GenBank/DDBJ databases">
        <title>Black Yeasts Isolated from many extreme environments.</title>
        <authorList>
            <person name="Coleine C."/>
            <person name="Stajich J.E."/>
            <person name="Selbmann L."/>
        </authorList>
    </citation>
    <scope>NUCLEOTIDE SEQUENCE [LARGE SCALE GENOMIC DNA]</scope>
    <source>
        <strain evidence="9 10">CCFEE 5792</strain>
    </source>
</reference>
<keyword evidence="5" id="KW-0560">Oxidoreductase</keyword>
<keyword evidence="6" id="KW-0408">Iron</keyword>
<evidence type="ECO:0000259" key="8">
    <source>
        <dbReference type="Pfam" id="PF02668"/>
    </source>
</evidence>
<sequence>MAPHAEDPVRLEYQTDSWDSLNHTSTKLAGSAKSSSKKRSLADTYVPGRTQIEAHETYEFDHLRPRFPDIKWEPLKEVAYEDKGLLGDPQFRNLLDAATDVVDYVPKIGTEISGVNLKNLTDAQKNDLARLIATRGVVFFRGQHDFDIDAQRELGQYFGTLHKHATTSVPEREGLEDVHVIYTTDKSLDQRALFTPTFLWHSDVTYEVQPPSYTSLKVLTGPPRGGGGDTLWCSQYALYDVLSAPMQKYLESLTALHSAEEQAEGSRAIGRPVRRDPVTTEHPLIRVNPVTGWKSVFFNPGFVTKIVGVPKAESDAIIRYLNELISTTQEAHVRFQWGKGDVAFWDNRSTNHSASYGFMPHRRHAVRVATAAEKPFLDPSGRSQEEQFNEKWGLPNVNKDGSRRSNYND</sequence>
<dbReference type="FunFam" id="3.60.130.10:FF:000003">
    <property type="entry name" value="Alpha-ketoglutarate-dependent taurine dioxygenase"/>
    <property type="match status" value="1"/>
</dbReference>
<keyword evidence="3" id="KW-0479">Metal-binding</keyword>
<dbReference type="EMBL" id="JAVRRD010000020">
    <property type="protein sequence ID" value="KAK5049011.1"/>
    <property type="molecule type" value="Genomic_DNA"/>
</dbReference>
<dbReference type="InterPro" id="IPR051323">
    <property type="entry name" value="AtsK-like"/>
</dbReference>
<dbReference type="PANTHER" id="PTHR30468:SF31">
    <property type="entry name" value="ALPHA-KETOGLUTARATE-DEPENDENT SULFONATE DIOXYGENASE-RELATED"/>
    <property type="match status" value="1"/>
</dbReference>
<evidence type="ECO:0000256" key="1">
    <source>
        <dbReference type="ARBA" id="ARBA00001954"/>
    </source>
</evidence>
<name>A0AAV9N3T0_9EURO</name>
<feature type="region of interest" description="Disordered" evidence="7">
    <location>
        <begin position="374"/>
        <end position="409"/>
    </location>
</feature>
<keyword evidence="4" id="KW-0223">Dioxygenase</keyword>
<comment type="cofactor">
    <cofactor evidence="1">
        <name>Fe(2+)</name>
        <dbReference type="ChEBI" id="CHEBI:29033"/>
    </cofactor>
</comment>
<dbReference type="Pfam" id="PF02668">
    <property type="entry name" value="TauD"/>
    <property type="match status" value="1"/>
</dbReference>
<organism evidence="9 10">
    <name type="scientific">Exophiala bonariae</name>
    <dbReference type="NCBI Taxonomy" id="1690606"/>
    <lineage>
        <taxon>Eukaryota</taxon>
        <taxon>Fungi</taxon>
        <taxon>Dikarya</taxon>
        <taxon>Ascomycota</taxon>
        <taxon>Pezizomycotina</taxon>
        <taxon>Eurotiomycetes</taxon>
        <taxon>Chaetothyriomycetidae</taxon>
        <taxon>Chaetothyriales</taxon>
        <taxon>Herpotrichiellaceae</taxon>
        <taxon>Exophiala</taxon>
    </lineage>
</organism>
<evidence type="ECO:0000256" key="2">
    <source>
        <dbReference type="ARBA" id="ARBA00005896"/>
    </source>
</evidence>
<proteinExistence type="inferred from homology"/>
<evidence type="ECO:0000256" key="7">
    <source>
        <dbReference type="SAM" id="MobiDB-lite"/>
    </source>
</evidence>
<evidence type="ECO:0000256" key="6">
    <source>
        <dbReference type="ARBA" id="ARBA00023004"/>
    </source>
</evidence>
<dbReference type="PANTHER" id="PTHR30468">
    <property type="entry name" value="ALPHA-KETOGLUTARATE-DEPENDENT SULFONATE DIOXYGENASE"/>
    <property type="match status" value="1"/>
</dbReference>
<dbReference type="RefSeq" id="XP_064704216.1">
    <property type="nucleotide sequence ID" value="XM_064849002.1"/>
</dbReference>
<comment type="caution">
    <text evidence="9">The sequence shown here is derived from an EMBL/GenBank/DDBJ whole genome shotgun (WGS) entry which is preliminary data.</text>
</comment>
<dbReference type="GO" id="GO:0016706">
    <property type="term" value="F:2-oxoglutarate-dependent dioxygenase activity"/>
    <property type="evidence" value="ECO:0007669"/>
    <property type="project" value="TreeGrafter"/>
</dbReference>
<feature type="region of interest" description="Disordered" evidence="7">
    <location>
        <begin position="21"/>
        <end position="42"/>
    </location>
</feature>
<evidence type="ECO:0000256" key="3">
    <source>
        <dbReference type="ARBA" id="ARBA00022723"/>
    </source>
</evidence>
<protein>
    <recommendedName>
        <fullName evidence="8">TauD/TfdA-like domain-containing protein</fullName>
    </recommendedName>
</protein>
<dbReference type="GeneID" id="89973610"/>
<feature type="domain" description="TauD/TfdA-like" evidence="8">
    <location>
        <begin position="104"/>
        <end position="368"/>
    </location>
</feature>
<accession>A0AAV9N3T0</accession>
<keyword evidence="10" id="KW-1185">Reference proteome</keyword>
<dbReference type="Proteomes" id="UP001358417">
    <property type="component" value="Unassembled WGS sequence"/>
</dbReference>
<evidence type="ECO:0000256" key="5">
    <source>
        <dbReference type="ARBA" id="ARBA00023002"/>
    </source>
</evidence>
<dbReference type="InterPro" id="IPR003819">
    <property type="entry name" value="TauD/TfdA-like"/>
</dbReference>
<evidence type="ECO:0000313" key="9">
    <source>
        <dbReference type="EMBL" id="KAK5049011.1"/>
    </source>
</evidence>
<evidence type="ECO:0000256" key="4">
    <source>
        <dbReference type="ARBA" id="ARBA00022964"/>
    </source>
</evidence>
<evidence type="ECO:0000313" key="10">
    <source>
        <dbReference type="Proteomes" id="UP001358417"/>
    </source>
</evidence>
<dbReference type="Gene3D" id="3.60.130.10">
    <property type="entry name" value="Clavaminate synthase-like"/>
    <property type="match status" value="1"/>
</dbReference>
<dbReference type="InterPro" id="IPR042098">
    <property type="entry name" value="TauD-like_sf"/>
</dbReference>
<comment type="similarity">
    <text evidence="2">Belongs to the TfdA dioxygenase family.</text>
</comment>
<dbReference type="SUPFAM" id="SSF51197">
    <property type="entry name" value="Clavaminate synthase-like"/>
    <property type="match status" value="1"/>
</dbReference>
<feature type="compositionally biased region" description="Low complexity" evidence="7">
    <location>
        <begin position="24"/>
        <end position="34"/>
    </location>
</feature>